<organism evidence="2 3">
    <name type="scientific">Salinivibrio siamensis</name>
    <dbReference type="NCBI Taxonomy" id="414286"/>
    <lineage>
        <taxon>Bacteria</taxon>
        <taxon>Pseudomonadati</taxon>
        <taxon>Pseudomonadota</taxon>
        <taxon>Gammaproteobacteria</taxon>
        <taxon>Vibrionales</taxon>
        <taxon>Vibrionaceae</taxon>
        <taxon>Salinivibrio</taxon>
    </lineage>
</organism>
<gene>
    <name evidence="2" type="ORF">BZG73_06270</name>
</gene>
<evidence type="ECO:0000313" key="2">
    <source>
        <dbReference type="EMBL" id="OOE86214.1"/>
    </source>
</evidence>
<dbReference type="Pfam" id="PF05099">
    <property type="entry name" value="TerB"/>
    <property type="match status" value="1"/>
</dbReference>
<dbReference type="RefSeq" id="WP_077577825.1">
    <property type="nucleotide sequence ID" value="NZ_MUFB01000008.1"/>
</dbReference>
<dbReference type="SUPFAM" id="SSF158682">
    <property type="entry name" value="TerB-like"/>
    <property type="match status" value="1"/>
</dbReference>
<dbReference type="CDD" id="cd07313">
    <property type="entry name" value="terB_like_2"/>
    <property type="match status" value="1"/>
</dbReference>
<sequence length="155" mass="17576">MLKQLFKKLESALAAETGQHGKQSGLSLHQAMAGLLSEVAMADHDIDERERTTKRNRICQLLSLDVTQAEQLLEEARQHSEHATSLYEYTDKLRDLDPQARIALIEAMWSVAYADENIDPLEEAVIRKTAELLYVDHAEFIRAKLNVIENDDSES</sequence>
<feature type="domain" description="Co-chaperone DjlA N-terminal" evidence="1">
    <location>
        <begin position="30"/>
        <end position="144"/>
    </location>
</feature>
<accession>A0ABX3KBU1</accession>
<dbReference type="InterPro" id="IPR029024">
    <property type="entry name" value="TerB-like"/>
</dbReference>
<evidence type="ECO:0000259" key="1">
    <source>
        <dbReference type="Pfam" id="PF05099"/>
    </source>
</evidence>
<dbReference type="Proteomes" id="UP000189410">
    <property type="component" value="Unassembled WGS sequence"/>
</dbReference>
<comment type="caution">
    <text evidence="2">The sequence shown here is derived from an EMBL/GenBank/DDBJ whole genome shotgun (WGS) entry which is preliminary data.</text>
</comment>
<keyword evidence="3" id="KW-1185">Reference proteome</keyword>
<dbReference type="Gene3D" id="1.10.3680.10">
    <property type="entry name" value="TerB-like"/>
    <property type="match status" value="1"/>
</dbReference>
<dbReference type="EMBL" id="MUFB01000008">
    <property type="protein sequence ID" value="OOE86214.1"/>
    <property type="molecule type" value="Genomic_DNA"/>
</dbReference>
<proteinExistence type="predicted"/>
<name>A0ABX3KBU1_9GAMM</name>
<protein>
    <recommendedName>
        <fullName evidence="1">Co-chaperone DjlA N-terminal domain-containing protein</fullName>
    </recommendedName>
</protein>
<reference evidence="2 3" key="1">
    <citation type="journal article" date="2017" name="Genome Announc.">
        <title>Draft Genome Sequences of Salinivibrio proteolyticus, Salinivibrio sharmensis, Salinivibrio siamensis, Salinivibrio costicola subsp. alcaliphilus, Salinivibrio costicola subsp. vallismortis, and 29 New Isolates Belonging to the Genus Salinivibrio.</title>
        <authorList>
            <person name="Lopez-Hermoso C."/>
            <person name="de la Haba R.R."/>
            <person name="Sanchez-Porro C."/>
            <person name="Bayliss S.C."/>
            <person name="Feil E.J."/>
            <person name="Ventosa A."/>
        </authorList>
    </citation>
    <scope>NUCLEOTIDE SEQUENCE [LARGE SCALE GENOMIC DNA]</scope>
    <source>
        <strain evidence="2 3">JCM 14472</strain>
    </source>
</reference>
<evidence type="ECO:0000313" key="3">
    <source>
        <dbReference type="Proteomes" id="UP000189410"/>
    </source>
</evidence>
<dbReference type="InterPro" id="IPR007791">
    <property type="entry name" value="DjlA_N"/>
</dbReference>